<dbReference type="InterPro" id="IPR027417">
    <property type="entry name" value="P-loop_NTPase"/>
</dbReference>
<dbReference type="EMBL" id="CP048631">
    <property type="protein sequence ID" value="QIB36447.1"/>
    <property type="molecule type" value="Genomic_DNA"/>
</dbReference>
<dbReference type="KEGG" id="apra:G3A50_21695"/>
<dbReference type="GO" id="GO:0005524">
    <property type="term" value="F:ATP binding"/>
    <property type="evidence" value="ECO:0007669"/>
    <property type="project" value="UniProtKB-KW"/>
</dbReference>
<keyword evidence="4" id="KW-0843">Virulence</keyword>
<dbReference type="Gene3D" id="3.40.50.300">
    <property type="entry name" value="P-loop containing nucleotide triphosphate hydrolases"/>
    <property type="match status" value="1"/>
</dbReference>
<protein>
    <recommendedName>
        <fullName evidence="5">Type IV secretion system protein virB4</fullName>
    </recommendedName>
</protein>
<dbReference type="Pfam" id="PF03135">
    <property type="entry name" value="CagE_TrbE_VirB"/>
    <property type="match status" value="1"/>
</dbReference>
<dbReference type="NCBIfam" id="TIGR00929">
    <property type="entry name" value="VirB4_CagE"/>
    <property type="match status" value="1"/>
</dbReference>
<keyword evidence="2" id="KW-0547">Nucleotide-binding</keyword>
<keyword evidence="7" id="KW-0614">Plasmid</keyword>
<comment type="similarity">
    <text evidence="1">Belongs to the TrbE/VirB4 family.</text>
</comment>
<evidence type="ECO:0000256" key="3">
    <source>
        <dbReference type="ARBA" id="ARBA00022840"/>
    </source>
</evidence>
<dbReference type="Proteomes" id="UP000464751">
    <property type="component" value="Plasmid pLGM"/>
</dbReference>
<evidence type="ECO:0000256" key="2">
    <source>
        <dbReference type="ARBA" id="ARBA00022741"/>
    </source>
</evidence>
<dbReference type="SUPFAM" id="SSF52540">
    <property type="entry name" value="P-loop containing nucleoside triphosphate hydrolases"/>
    <property type="match status" value="1"/>
</dbReference>
<dbReference type="PANTHER" id="PTHR30121:SF12">
    <property type="entry name" value="TYPE IV SECRETION SYSTEM PROTEIN CAGE"/>
    <property type="match status" value="1"/>
</dbReference>
<feature type="domain" description="AAA+ ATPase" evidence="6">
    <location>
        <begin position="429"/>
        <end position="690"/>
    </location>
</feature>
<geneLocation type="plasmid" evidence="8">
    <name>plgm</name>
</geneLocation>
<dbReference type="InterPro" id="IPR018145">
    <property type="entry name" value="CagE_TrbE_VirB_cntrl_dom"/>
</dbReference>
<dbReference type="InterPro" id="IPR051162">
    <property type="entry name" value="T4SS_component"/>
</dbReference>
<dbReference type="RefSeq" id="WP_163078082.1">
    <property type="nucleotide sequence ID" value="NZ_CP048631.1"/>
</dbReference>
<dbReference type="InterPro" id="IPR043964">
    <property type="entry name" value="P-loop_TraG"/>
</dbReference>
<dbReference type="SMART" id="SM00382">
    <property type="entry name" value="AAA"/>
    <property type="match status" value="1"/>
</dbReference>
<sequence>MASDNAALRAREIEPESRIPHVRHVDEHVIALAGGALMTMIAVEGISFETAGVDIINARYRGLDTMLRNIADDRLAVWSHVVRRRETTYPAGSFDQAFAAGLDARYRARMVGQELYRNDLFISLVWTSDPSSLAKMAGLARRARKGGVEVNPEALKHLTDARQTMMGLLADFRPRLLGLYEADGLMWSEPSEVLHQLVGGRRERVPLTMGPIYSAIYTDRVIFGRETAQIRHEAGDRVAGALSLKEYPSRTRPGMLDGLLALQCEFILTQSFAFRSKGDALALFTRKQNMMTAGGDKAVSQIDDLVDAADDVQANRIVMGEHHLSLMVFAGDVKTLGEHLSKARAELANGGAVVAREDIALEAVFWGQLPGNFSMRPRSGAISSRNFAALCPLHSYPIGQAEGNYWGPAVAMLKTASGAPFYFNFHYEQLGSTFICGPSGSGKTALMNFLLTQITKHAPQVVLFDKDRGADLFVRAMGGTYLPLQNGRPTGFSPLKGLELTEANKVFLSRWIERLVHGGRPITTNEQRAIEQAIAALGQLDRRDRSIGALIQFLDTTDPEGVASRLRRWAAGGALGWVFDNDGDAIGEGAQFLGYDMTDFLDNEEIRMPLMFYLFHRVEQMIDGRRIVVVIDEFWKALADEGFRDFVQNKLKTIRKQNGLMVFATQSPRDAISSPIAHTVIEQCGTQIFLPNEKGQHADYVGGFRLTEREYELISRDLQKASRRFIVKQGHGSVVAELNLAGFDDEMSILSGTTAGVDDLEQIRKEVGDDPSRWLPLFYSRRRGA</sequence>
<dbReference type="CDD" id="cd01127">
    <property type="entry name" value="TrwB_TraG_TraD_VirD4"/>
    <property type="match status" value="1"/>
</dbReference>
<reference evidence="7 8" key="1">
    <citation type="submission" date="2020-02" db="EMBL/GenBank/DDBJ databases">
        <authorList>
            <person name="Li G."/>
        </authorList>
    </citation>
    <scope>NUCLEOTIDE SEQUENCE [LARGE SCALE GENOMIC DNA]</scope>
    <source>
        <strain evidence="7 8">DSM 102029</strain>
        <plasmid evidence="8">plgm</plasmid>
    </source>
</reference>
<gene>
    <name evidence="7" type="ORF">G3A50_21695</name>
</gene>
<dbReference type="InterPro" id="IPR004346">
    <property type="entry name" value="CagE_TrbE_VirB"/>
</dbReference>
<accession>A0A6P1YSF4</accession>
<evidence type="ECO:0000259" key="6">
    <source>
        <dbReference type="SMART" id="SM00382"/>
    </source>
</evidence>
<dbReference type="PANTHER" id="PTHR30121">
    <property type="entry name" value="UNCHARACTERIZED PROTEIN YJGR-RELATED"/>
    <property type="match status" value="1"/>
</dbReference>
<organism evidence="7 8">
    <name type="scientific">Ancylobacter pratisalsi</name>
    <dbReference type="NCBI Taxonomy" id="1745854"/>
    <lineage>
        <taxon>Bacteria</taxon>
        <taxon>Pseudomonadati</taxon>
        <taxon>Pseudomonadota</taxon>
        <taxon>Alphaproteobacteria</taxon>
        <taxon>Hyphomicrobiales</taxon>
        <taxon>Xanthobacteraceae</taxon>
        <taxon>Ancylobacter</taxon>
    </lineage>
</organism>
<keyword evidence="3" id="KW-0067">ATP-binding</keyword>
<dbReference type="InterPro" id="IPR003593">
    <property type="entry name" value="AAA+_ATPase"/>
</dbReference>
<keyword evidence="8" id="KW-1185">Reference proteome</keyword>
<evidence type="ECO:0000256" key="4">
    <source>
        <dbReference type="ARBA" id="ARBA00023026"/>
    </source>
</evidence>
<evidence type="ECO:0000313" key="7">
    <source>
        <dbReference type="EMBL" id="QIB36447.1"/>
    </source>
</evidence>
<proteinExistence type="inferred from homology"/>
<evidence type="ECO:0000313" key="8">
    <source>
        <dbReference type="Proteomes" id="UP000464751"/>
    </source>
</evidence>
<dbReference type="AlphaFoldDB" id="A0A6P1YSF4"/>
<dbReference type="Pfam" id="PF19044">
    <property type="entry name" value="P-loop_TraG"/>
    <property type="match status" value="1"/>
</dbReference>
<name>A0A6P1YSF4_9HYPH</name>
<evidence type="ECO:0000256" key="1">
    <source>
        <dbReference type="ARBA" id="ARBA00006512"/>
    </source>
</evidence>
<evidence type="ECO:0000256" key="5">
    <source>
        <dbReference type="ARBA" id="ARBA00023635"/>
    </source>
</evidence>